<sequence length="311" mass="34076">MNPGGTAEAPATRPCSAQPRVRFKRLPFYDVLAQLLPPARLATSGSADCQTTRLQFQFGQQHLKDIRSSLTQNVGSTPELQVHLRFRLLDTSLEQEDSYPSDLAVMHPFPPSLPDGAPTEWICLLINITSFCVLSPSVKNLVSVTWRPVRQREYVAVVFLVRKLSVATVLSGLPRRVILTRTMMNVQRQANCDGIACDWLASFAHLPPGQNANEHMQCFDASNYLLVNERRPTWMCPVCGQRAACSSLVIDKLFAHIVAEAPGDCDSVVFREDGSWTPSAASQNVHNLDKCAAAPSSSTARSSTPPGFAAV</sequence>
<reference evidence="1" key="1">
    <citation type="submission" date="2020-05" db="EMBL/GenBank/DDBJ databases">
        <title>Large-scale comparative analyses of tick genomes elucidate their genetic diversity and vector capacities.</title>
        <authorList>
            <person name="Jia N."/>
            <person name="Wang J."/>
            <person name="Shi W."/>
            <person name="Du L."/>
            <person name="Sun Y."/>
            <person name="Zhan W."/>
            <person name="Jiang J."/>
            <person name="Wang Q."/>
            <person name="Zhang B."/>
            <person name="Ji P."/>
            <person name="Sakyi L.B."/>
            <person name="Cui X."/>
            <person name="Yuan T."/>
            <person name="Jiang B."/>
            <person name="Yang W."/>
            <person name="Lam T.T.-Y."/>
            <person name="Chang Q."/>
            <person name="Ding S."/>
            <person name="Wang X."/>
            <person name="Zhu J."/>
            <person name="Ruan X."/>
            <person name="Zhao L."/>
            <person name="Wei J."/>
            <person name="Que T."/>
            <person name="Du C."/>
            <person name="Cheng J."/>
            <person name="Dai P."/>
            <person name="Han X."/>
            <person name="Huang E."/>
            <person name="Gao Y."/>
            <person name="Liu J."/>
            <person name="Shao H."/>
            <person name="Ye R."/>
            <person name="Li L."/>
            <person name="Wei W."/>
            <person name="Wang X."/>
            <person name="Wang C."/>
            <person name="Yang T."/>
            <person name="Huo Q."/>
            <person name="Li W."/>
            <person name="Guo W."/>
            <person name="Chen H."/>
            <person name="Zhou L."/>
            <person name="Ni X."/>
            <person name="Tian J."/>
            <person name="Zhou Y."/>
            <person name="Sheng Y."/>
            <person name="Liu T."/>
            <person name="Pan Y."/>
            <person name="Xia L."/>
            <person name="Li J."/>
            <person name="Zhao F."/>
            <person name="Cao W."/>
        </authorList>
    </citation>
    <scope>NUCLEOTIDE SEQUENCE</scope>
    <source>
        <strain evidence="1">Dsil-2018</strain>
    </source>
</reference>
<comment type="caution">
    <text evidence="1">The sequence shown here is derived from an EMBL/GenBank/DDBJ whole genome shotgun (WGS) entry which is preliminary data.</text>
</comment>
<proteinExistence type="predicted"/>
<keyword evidence="2" id="KW-1185">Reference proteome</keyword>
<protein>
    <submittedName>
        <fullName evidence="1">Uncharacterized protein</fullName>
    </submittedName>
</protein>
<evidence type="ECO:0000313" key="1">
    <source>
        <dbReference type="EMBL" id="KAH7974208.1"/>
    </source>
</evidence>
<organism evidence="1 2">
    <name type="scientific">Dermacentor silvarum</name>
    <name type="common">Tick</name>
    <dbReference type="NCBI Taxonomy" id="543639"/>
    <lineage>
        <taxon>Eukaryota</taxon>
        <taxon>Metazoa</taxon>
        <taxon>Ecdysozoa</taxon>
        <taxon>Arthropoda</taxon>
        <taxon>Chelicerata</taxon>
        <taxon>Arachnida</taxon>
        <taxon>Acari</taxon>
        <taxon>Parasitiformes</taxon>
        <taxon>Ixodida</taxon>
        <taxon>Ixodoidea</taxon>
        <taxon>Ixodidae</taxon>
        <taxon>Rhipicephalinae</taxon>
        <taxon>Dermacentor</taxon>
    </lineage>
</organism>
<evidence type="ECO:0000313" key="2">
    <source>
        <dbReference type="Proteomes" id="UP000821865"/>
    </source>
</evidence>
<dbReference type="Proteomes" id="UP000821865">
    <property type="component" value="Chromosome 10"/>
</dbReference>
<accession>A0ACB8DP34</accession>
<name>A0ACB8DP34_DERSI</name>
<dbReference type="EMBL" id="CM023479">
    <property type="protein sequence ID" value="KAH7974208.1"/>
    <property type="molecule type" value="Genomic_DNA"/>
</dbReference>
<gene>
    <name evidence="1" type="ORF">HPB49_012019</name>
</gene>